<dbReference type="GO" id="GO:0000463">
    <property type="term" value="P:maturation of LSU-rRNA from tricistronic rRNA transcript (SSU-rRNA, 5.8S rRNA, LSU-rRNA)"/>
    <property type="evidence" value="ECO:0007669"/>
    <property type="project" value="TreeGrafter"/>
</dbReference>
<dbReference type="PANTHER" id="PTHR11524:SF12">
    <property type="entry name" value="LARGE RIBOSOMAL SUBUNIT PROTEIN UL30"/>
    <property type="match status" value="1"/>
</dbReference>
<protein>
    <submittedName>
        <fullName evidence="1">Uncharacterized protein</fullName>
    </submittedName>
</protein>
<dbReference type="InterPro" id="IPR039699">
    <property type="entry name" value="Ribosomal_uL30"/>
</dbReference>
<dbReference type="GO" id="GO:0003735">
    <property type="term" value="F:structural constituent of ribosome"/>
    <property type="evidence" value="ECO:0007669"/>
    <property type="project" value="TreeGrafter"/>
</dbReference>
<name>A0AAW0J9Y4_MYOGA</name>
<dbReference type="SUPFAM" id="SSF55129">
    <property type="entry name" value="Ribosomal protein L30p/L7e"/>
    <property type="match status" value="1"/>
</dbReference>
<dbReference type="GO" id="GO:0003723">
    <property type="term" value="F:RNA binding"/>
    <property type="evidence" value="ECO:0007669"/>
    <property type="project" value="TreeGrafter"/>
</dbReference>
<dbReference type="EMBL" id="JBBHLL010000050">
    <property type="protein sequence ID" value="KAK7823653.1"/>
    <property type="molecule type" value="Genomic_DNA"/>
</dbReference>
<proteinExistence type="predicted"/>
<dbReference type="GO" id="GO:0022625">
    <property type="term" value="C:cytosolic large ribosomal subunit"/>
    <property type="evidence" value="ECO:0007669"/>
    <property type="project" value="TreeGrafter"/>
</dbReference>
<dbReference type="AlphaFoldDB" id="A0AAW0J9Y4"/>
<evidence type="ECO:0000313" key="1">
    <source>
        <dbReference type="EMBL" id="KAK7823653.1"/>
    </source>
</evidence>
<comment type="caution">
    <text evidence="1">The sequence shown here is derived from an EMBL/GenBank/DDBJ whole genome shotgun (WGS) entry which is preliminary data.</text>
</comment>
<gene>
    <name evidence="1" type="ORF">U0070_003305</name>
</gene>
<organism evidence="1 2">
    <name type="scientific">Myodes glareolus</name>
    <name type="common">Bank vole</name>
    <name type="synonym">Clethrionomys glareolus</name>
    <dbReference type="NCBI Taxonomy" id="447135"/>
    <lineage>
        <taxon>Eukaryota</taxon>
        <taxon>Metazoa</taxon>
        <taxon>Chordata</taxon>
        <taxon>Craniata</taxon>
        <taxon>Vertebrata</taxon>
        <taxon>Euteleostomi</taxon>
        <taxon>Mammalia</taxon>
        <taxon>Eutheria</taxon>
        <taxon>Euarchontoglires</taxon>
        <taxon>Glires</taxon>
        <taxon>Rodentia</taxon>
        <taxon>Myomorpha</taxon>
        <taxon>Muroidea</taxon>
        <taxon>Cricetidae</taxon>
        <taxon>Arvicolinae</taxon>
        <taxon>Myodes</taxon>
    </lineage>
</organism>
<dbReference type="PANTHER" id="PTHR11524">
    <property type="entry name" value="60S RIBOSOMAL PROTEIN L7"/>
    <property type="match status" value="1"/>
</dbReference>
<reference evidence="1 2" key="1">
    <citation type="journal article" date="2023" name="bioRxiv">
        <title>Conserved and derived expression patterns and positive selection on dental genes reveal complex evolutionary context of ever-growing rodent molars.</title>
        <authorList>
            <person name="Calamari Z.T."/>
            <person name="Song A."/>
            <person name="Cohen E."/>
            <person name="Akter M."/>
            <person name="Roy R.D."/>
            <person name="Hallikas O."/>
            <person name="Christensen M.M."/>
            <person name="Li P."/>
            <person name="Marangoni P."/>
            <person name="Jernvall J."/>
            <person name="Klein O.D."/>
        </authorList>
    </citation>
    <scope>NUCLEOTIDE SEQUENCE [LARGE SCALE GENOMIC DNA]</scope>
    <source>
        <strain evidence="1">V071</strain>
    </source>
</reference>
<evidence type="ECO:0000313" key="2">
    <source>
        <dbReference type="Proteomes" id="UP001488838"/>
    </source>
</evidence>
<sequence>MVVFHGTFAKLDKASSDTLTVEPYIAWGYPKLTQPQVIYKHGCGEISKKRTPLTDNPLIARSLGKYGIISVENLIPKTYTVGKSFKEANNFLVIFSTTGYFLKGLYSWNIAASRQADGILVE</sequence>
<dbReference type="Proteomes" id="UP001488838">
    <property type="component" value="Unassembled WGS sequence"/>
</dbReference>
<dbReference type="InterPro" id="IPR036919">
    <property type="entry name" value="Ribo_uL30_ferredoxin-like_sf"/>
</dbReference>
<keyword evidence="2" id="KW-1185">Reference proteome</keyword>
<accession>A0AAW0J9Y4</accession>